<dbReference type="Proteomes" id="UP000004994">
    <property type="component" value="Chromosome 9"/>
</dbReference>
<evidence type="ECO:0000256" key="1">
    <source>
        <dbReference type="SAM" id="MobiDB-lite"/>
    </source>
</evidence>
<protein>
    <recommendedName>
        <fullName evidence="4">Reverse transcriptase Ty1/copia-type domain-containing protein</fullName>
    </recommendedName>
</protein>
<keyword evidence="3" id="KW-1185">Reference proteome</keyword>
<dbReference type="PANTHER" id="PTHR11439">
    <property type="entry name" value="GAG-POL-RELATED RETROTRANSPOSON"/>
    <property type="match status" value="1"/>
</dbReference>
<reference evidence="2" key="2">
    <citation type="submission" date="2019-01" db="UniProtKB">
        <authorList>
            <consortium name="EnsemblPlants"/>
        </authorList>
    </citation>
    <scope>IDENTIFICATION</scope>
    <source>
        <strain evidence="2">cv. Heinz 1706</strain>
    </source>
</reference>
<dbReference type="PANTHER" id="PTHR11439:SF464">
    <property type="entry name" value="REVERSE TRANSCRIPTASE TY1_COPIA-TYPE DOMAIN-CONTAINING PROTEIN"/>
    <property type="match status" value="1"/>
</dbReference>
<evidence type="ECO:0008006" key="4">
    <source>
        <dbReference type="Google" id="ProtNLM"/>
    </source>
</evidence>
<organism evidence="2">
    <name type="scientific">Solanum lycopersicum</name>
    <name type="common">Tomato</name>
    <name type="synonym">Lycopersicon esculentum</name>
    <dbReference type="NCBI Taxonomy" id="4081"/>
    <lineage>
        <taxon>Eukaryota</taxon>
        <taxon>Viridiplantae</taxon>
        <taxon>Streptophyta</taxon>
        <taxon>Embryophyta</taxon>
        <taxon>Tracheophyta</taxon>
        <taxon>Spermatophyta</taxon>
        <taxon>Magnoliopsida</taxon>
        <taxon>eudicotyledons</taxon>
        <taxon>Gunneridae</taxon>
        <taxon>Pentapetalae</taxon>
        <taxon>asterids</taxon>
        <taxon>lamiids</taxon>
        <taxon>Solanales</taxon>
        <taxon>Solanaceae</taxon>
        <taxon>Solanoideae</taxon>
        <taxon>Solaneae</taxon>
        <taxon>Solanum</taxon>
        <taxon>Solanum subgen. Lycopersicon</taxon>
    </lineage>
</organism>
<dbReference type="Gramene" id="Solyc09g066135.1.1">
    <property type="protein sequence ID" value="Solyc09g066135.1.1"/>
    <property type="gene ID" value="Solyc09g066135.1"/>
</dbReference>
<dbReference type="InParanoid" id="A0A3Q7I6C2"/>
<evidence type="ECO:0000313" key="2">
    <source>
        <dbReference type="EnsemblPlants" id="Solyc09g066135.1.1"/>
    </source>
</evidence>
<feature type="compositionally biased region" description="Basic and acidic residues" evidence="1">
    <location>
        <begin position="10"/>
        <end position="19"/>
    </location>
</feature>
<dbReference type="CDD" id="cd09272">
    <property type="entry name" value="RNase_HI_RT_Ty1"/>
    <property type="match status" value="1"/>
</dbReference>
<evidence type="ECO:0000313" key="3">
    <source>
        <dbReference type="Proteomes" id="UP000004994"/>
    </source>
</evidence>
<dbReference type="EnsemblPlants" id="Solyc09g066135.1.1">
    <property type="protein sequence ID" value="Solyc09g066135.1.1"/>
    <property type="gene ID" value="Solyc09g066135.1"/>
</dbReference>
<dbReference type="STRING" id="4081.A0A3Q7I6C2"/>
<accession>A0A3Q7I6C2</accession>
<proteinExistence type="predicted"/>
<name>A0A3Q7I6C2_SOLLC</name>
<dbReference type="AlphaFoldDB" id="A0A3Q7I6C2"/>
<feature type="region of interest" description="Disordered" evidence="1">
    <location>
        <begin position="1"/>
        <end position="24"/>
    </location>
</feature>
<sequence>MGKGSKKEKRGLGEGKNDNDVGSSEEILLSQRKYALERILETGLNDSKPQWTPMEQNLKLINSEYEQKLYIKFEDVPLEGRSIYQRLVGKLLYLTITRPDTSYVVQSLSQFMHAPKRSHYEASLHVVKYIKSQPGHVNGMRNKAYCNSDWASCLLSRRSISGFCIKFGTSLISWTDKKQNTISRSSEAEYKCMTQTELSWLK</sequence>
<reference evidence="2" key="1">
    <citation type="journal article" date="2012" name="Nature">
        <title>The tomato genome sequence provides insights into fleshy fruit evolution.</title>
        <authorList>
            <consortium name="Tomato Genome Consortium"/>
        </authorList>
    </citation>
    <scope>NUCLEOTIDE SEQUENCE [LARGE SCALE GENOMIC DNA]</scope>
    <source>
        <strain evidence="2">cv. Heinz 1706</strain>
    </source>
</reference>